<comment type="caution">
    <text evidence="6">The sequence shown here is derived from an EMBL/GenBank/DDBJ whole genome shotgun (WGS) entry which is preliminary data.</text>
</comment>
<keyword evidence="2" id="KW-0229">DNA integration</keyword>
<dbReference type="PROSITE" id="PS51898">
    <property type="entry name" value="TYR_RECOMBINASE"/>
    <property type="match status" value="1"/>
</dbReference>
<name>A0A210RXM8_9BURK</name>
<dbReference type="InterPro" id="IPR050090">
    <property type="entry name" value="Tyrosine_recombinase_XerCD"/>
</dbReference>
<evidence type="ECO:0000259" key="5">
    <source>
        <dbReference type="PROSITE" id="PS51898"/>
    </source>
</evidence>
<comment type="similarity">
    <text evidence="1">Belongs to the 'phage' integrase family.</text>
</comment>
<dbReference type="OrthoDB" id="662444at2"/>
<evidence type="ECO:0000256" key="2">
    <source>
        <dbReference type="ARBA" id="ARBA00022908"/>
    </source>
</evidence>
<dbReference type="GO" id="GO:0015074">
    <property type="term" value="P:DNA integration"/>
    <property type="evidence" value="ECO:0007669"/>
    <property type="project" value="UniProtKB-KW"/>
</dbReference>
<keyword evidence="4" id="KW-0233">DNA recombination</keyword>
<evidence type="ECO:0000313" key="7">
    <source>
        <dbReference type="Proteomes" id="UP000196880"/>
    </source>
</evidence>
<dbReference type="InterPro" id="IPR010998">
    <property type="entry name" value="Integrase_recombinase_N"/>
</dbReference>
<accession>A0A210RXM8</accession>
<dbReference type="Gene3D" id="1.10.150.130">
    <property type="match status" value="1"/>
</dbReference>
<dbReference type="GO" id="GO:0003677">
    <property type="term" value="F:DNA binding"/>
    <property type="evidence" value="ECO:0007669"/>
    <property type="project" value="UniProtKB-KW"/>
</dbReference>
<dbReference type="InterPro" id="IPR011010">
    <property type="entry name" value="DNA_brk_join_enz"/>
</dbReference>
<evidence type="ECO:0000256" key="3">
    <source>
        <dbReference type="ARBA" id="ARBA00023125"/>
    </source>
</evidence>
<proteinExistence type="inferred from homology"/>
<protein>
    <recommendedName>
        <fullName evidence="5">Tyr recombinase domain-containing protein</fullName>
    </recommendedName>
</protein>
<feature type="domain" description="Tyr recombinase" evidence="5">
    <location>
        <begin position="158"/>
        <end position="329"/>
    </location>
</feature>
<evidence type="ECO:0000256" key="4">
    <source>
        <dbReference type="ARBA" id="ARBA00023172"/>
    </source>
</evidence>
<dbReference type="Gene3D" id="1.10.443.10">
    <property type="entry name" value="Intergrase catalytic core"/>
    <property type="match status" value="1"/>
</dbReference>
<dbReference type="InterPro" id="IPR002104">
    <property type="entry name" value="Integrase_catalytic"/>
</dbReference>
<keyword evidence="7" id="KW-1185">Reference proteome</keyword>
<dbReference type="EMBL" id="NAIA01000003">
    <property type="protein sequence ID" value="OWF65687.1"/>
    <property type="molecule type" value="Genomic_DNA"/>
</dbReference>
<dbReference type="PANTHER" id="PTHR30349">
    <property type="entry name" value="PHAGE INTEGRASE-RELATED"/>
    <property type="match status" value="1"/>
</dbReference>
<dbReference type="InterPro" id="IPR013762">
    <property type="entry name" value="Integrase-like_cat_sf"/>
</dbReference>
<dbReference type="Pfam" id="PF00589">
    <property type="entry name" value="Phage_integrase"/>
    <property type="match status" value="1"/>
</dbReference>
<dbReference type="Proteomes" id="UP000196880">
    <property type="component" value="Unassembled WGS sequence"/>
</dbReference>
<dbReference type="SUPFAM" id="SSF56349">
    <property type="entry name" value="DNA breaking-rejoining enzymes"/>
    <property type="match status" value="1"/>
</dbReference>
<dbReference type="PANTHER" id="PTHR30349:SF64">
    <property type="entry name" value="PROPHAGE INTEGRASE INTD-RELATED"/>
    <property type="match status" value="1"/>
</dbReference>
<sequence length="336" mass="38608">MNRYESLDVPFASLSVISGTASPKTNLIALPERNGSITISQAIDAYMACYQGKDESRAQRMTWWQSKIGRFTLNEVDEDHIFFAIEELASKDARYYAGKDADGKSIFKSKNKPYAPATINRYAAAIGALFTWCIKKRIAPKRWEHPCKAIERRPENNEIVRFLSDGERQALLQACRESKWPKLYLLTLLGITTGARKGELKRLRWSDINLERGEAYLAITKNGDRKTLPLLPVIIEEMMKFEQPLNQHIFASTRMPDRPYNHEDRWKQALKKAKVKEFRFHDLRHSCASFLAQSGATLLEIADVLGQRNLTTTKRYSHLAIKHKSDLVNRVMGDFR</sequence>
<keyword evidence="3" id="KW-0238">DNA-binding</keyword>
<dbReference type="CDD" id="cd00796">
    <property type="entry name" value="INT_Rci_Hp1_C"/>
    <property type="match status" value="1"/>
</dbReference>
<reference evidence="6 7" key="1">
    <citation type="submission" date="2017-03" db="EMBL/GenBank/DDBJ databases">
        <title>New species Polynucleobacter sp. MWH-EgelM1-30-B4.</title>
        <authorList>
            <person name="Hahn M.W."/>
        </authorList>
    </citation>
    <scope>NUCLEOTIDE SEQUENCE [LARGE SCALE GENOMIC DNA]</scope>
    <source>
        <strain evidence="6 7">MWH-EgelM1-30-B4</strain>
    </source>
</reference>
<gene>
    <name evidence="6" type="ORF">B6A14_07860</name>
</gene>
<dbReference type="RefSeq" id="WP_087909924.1">
    <property type="nucleotide sequence ID" value="NZ_NAIA01000003.1"/>
</dbReference>
<dbReference type="AlphaFoldDB" id="A0A210RXM8"/>
<dbReference type="GO" id="GO:0006310">
    <property type="term" value="P:DNA recombination"/>
    <property type="evidence" value="ECO:0007669"/>
    <property type="project" value="UniProtKB-KW"/>
</dbReference>
<organism evidence="6 7">
    <name type="scientific">Polynucleobacter hirudinilacicola</name>
    <dbReference type="NCBI Taxonomy" id="1743166"/>
    <lineage>
        <taxon>Bacteria</taxon>
        <taxon>Pseudomonadati</taxon>
        <taxon>Pseudomonadota</taxon>
        <taxon>Betaproteobacteria</taxon>
        <taxon>Burkholderiales</taxon>
        <taxon>Burkholderiaceae</taxon>
        <taxon>Polynucleobacter</taxon>
    </lineage>
</organism>
<evidence type="ECO:0000313" key="6">
    <source>
        <dbReference type="EMBL" id="OWF65687.1"/>
    </source>
</evidence>
<evidence type="ECO:0000256" key="1">
    <source>
        <dbReference type="ARBA" id="ARBA00008857"/>
    </source>
</evidence>